<reference evidence="2 3" key="1">
    <citation type="journal article" date="2014" name="Int. J. Syst. Evol. Microbiol.">
        <title>Complete genome sequence of Corynebacterium casei LMG S-19264T (=DSM 44701T), isolated from a smear-ripened cheese.</title>
        <authorList>
            <consortium name="US DOE Joint Genome Institute (JGI-PGF)"/>
            <person name="Walter F."/>
            <person name="Albersmeier A."/>
            <person name="Kalinowski J."/>
            <person name="Ruckert C."/>
        </authorList>
    </citation>
    <scope>NUCLEOTIDE SEQUENCE [LARGE SCALE GENOMIC DNA]</scope>
    <source>
        <strain evidence="2 3">JCM 4677</strain>
    </source>
</reference>
<sequence>MVWPKPAWFTMASCGVMVPGPERVLQNHRPAFQRGRFGGRCQLVGCDGEQRGDDGGQAPPVVRPTRTSRPGERNPGRGVVDIMDVTPGPAAKGAVRAVVSGRNEERVPA</sequence>
<keyword evidence="3" id="KW-1185">Reference proteome</keyword>
<gene>
    <name evidence="2" type="ORF">GCM10017557_03660</name>
</gene>
<feature type="region of interest" description="Disordered" evidence="1">
    <location>
        <begin position="47"/>
        <end position="109"/>
    </location>
</feature>
<accession>A0A7G1NV82</accession>
<evidence type="ECO:0000256" key="1">
    <source>
        <dbReference type="SAM" id="MobiDB-lite"/>
    </source>
</evidence>
<dbReference type="Proteomes" id="UP000516444">
    <property type="component" value="Chromosome"/>
</dbReference>
<evidence type="ECO:0000313" key="3">
    <source>
        <dbReference type="Proteomes" id="UP000516444"/>
    </source>
</evidence>
<dbReference type="AlphaFoldDB" id="A0A7G1NV82"/>
<name>A0A7G1NV82_9ACTN</name>
<dbReference type="EMBL" id="AP023440">
    <property type="protein sequence ID" value="BCL25507.1"/>
    <property type="molecule type" value="Genomic_DNA"/>
</dbReference>
<proteinExistence type="predicted"/>
<protein>
    <submittedName>
        <fullName evidence="2">Uncharacterized protein</fullName>
    </submittedName>
</protein>
<feature type="compositionally biased region" description="Low complexity" evidence="1">
    <location>
        <begin position="59"/>
        <end position="68"/>
    </location>
</feature>
<evidence type="ECO:0000313" key="2">
    <source>
        <dbReference type="EMBL" id="BCL25507.1"/>
    </source>
</evidence>
<organism evidence="2 3">
    <name type="scientific">Streptomyces aurantiacus</name>
    <dbReference type="NCBI Taxonomy" id="47760"/>
    <lineage>
        <taxon>Bacteria</taxon>
        <taxon>Bacillati</taxon>
        <taxon>Actinomycetota</taxon>
        <taxon>Actinomycetes</taxon>
        <taxon>Kitasatosporales</taxon>
        <taxon>Streptomycetaceae</taxon>
        <taxon>Streptomyces</taxon>
        <taxon>Streptomyces aurantiacus group</taxon>
    </lineage>
</organism>
<dbReference type="KEGG" id="sgm:GCM10017557_03660"/>